<keyword evidence="5" id="KW-0812">Transmembrane</keyword>
<dbReference type="GO" id="GO:0009279">
    <property type="term" value="C:cell outer membrane"/>
    <property type="evidence" value="ECO:0007669"/>
    <property type="project" value="UniProtKB-SubCell"/>
</dbReference>
<dbReference type="Gene3D" id="3.10.20.310">
    <property type="entry name" value="membrane protein fhac"/>
    <property type="match status" value="1"/>
</dbReference>
<dbReference type="InterPro" id="IPR013686">
    <property type="entry name" value="Polypept-transport_assoc_ShlB"/>
</dbReference>
<evidence type="ECO:0000256" key="8">
    <source>
        <dbReference type="ARBA" id="ARBA00023237"/>
    </source>
</evidence>
<dbReference type="Proteomes" id="UP000189670">
    <property type="component" value="Unassembled WGS sequence"/>
</dbReference>
<evidence type="ECO:0000256" key="2">
    <source>
        <dbReference type="ARBA" id="ARBA00009055"/>
    </source>
</evidence>
<keyword evidence="7" id="KW-0472">Membrane</keyword>
<keyword evidence="4" id="KW-1134">Transmembrane beta strand</keyword>
<reference evidence="11" key="1">
    <citation type="submission" date="2012-11" db="EMBL/GenBank/DDBJ databases">
        <authorList>
            <person name="Lucero-Rivera Y.E."/>
            <person name="Tovar-Ramirez D."/>
        </authorList>
    </citation>
    <scope>NUCLEOTIDE SEQUENCE [LARGE SCALE GENOMIC DNA]</scope>
    <source>
        <strain evidence="11">Araruama</strain>
    </source>
</reference>
<comment type="similarity">
    <text evidence="2">Belongs to the TPS (TC 1.B.20) family.</text>
</comment>
<evidence type="ECO:0000259" key="9">
    <source>
        <dbReference type="PROSITE" id="PS51779"/>
    </source>
</evidence>
<evidence type="ECO:0000256" key="4">
    <source>
        <dbReference type="ARBA" id="ARBA00022452"/>
    </source>
</evidence>
<dbReference type="PANTHER" id="PTHR34597">
    <property type="entry name" value="SLR1661 PROTEIN"/>
    <property type="match status" value="1"/>
</dbReference>
<dbReference type="InterPro" id="IPR051544">
    <property type="entry name" value="TPS_OM_transporter"/>
</dbReference>
<dbReference type="AlphaFoldDB" id="A0A1V1P8W6"/>
<evidence type="ECO:0000313" key="11">
    <source>
        <dbReference type="Proteomes" id="UP000189670"/>
    </source>
</evidence>
<evidence type="ECO:0000313" key="10">
    <source>
        <dbReference type="EMBL" id="ETR71238.1"/>
    </source>
</evidence>
<accession>A0A1V1P8W6</accession>
<keyword evidence="3" id="KW-0813">Transport</keyword>
<keyword evidence="8" id="KW-0998">Cell outer membrane</keyword>
<proteinExistence type="inferred from homology"/>
<dbReference type="InterPro" id="IPR034746">
    <property type="entry name" value="POTRA"/>
</dbReference>
<dbReference type="Pfam" id="PF08479">
    <property type="entry name" value="POTRA_2"/>
    <property type="match status" value="1"/>
</dbReference>
<evidence type="ECO:0000256" key="5">
    <source>
        <dbReference type="ARBA" id="ARBA00022692"/>
    </source>
</evidence>
<evidence type="ECO:0000256" key="1">
    <source>
        <dbReference type="ARBA" id="ARBA00004442"/>
    </source>
</evidence>
<dbReference type="GO" id="GO:0098046">
    <property type="term" value="C:type V protein secretion system complex"/>
    <property type="evidence" value="ECO:0007669"/>
    <property type="project" value="TreeGrafter"/>
</dbReference>
<name>A0A1V1P8W6_9BACT</name>
<evidence type="ECO:0000256" key="6">
    <source>
        <dbReference type="ARBA" id="ARBA00022927"/>
    </source>
</evidence>
<dbReference type="PROSITE" id="PS51779">
    <property type="entry name" value="POTRA"/>
    <property type="match status" value="1"/>
</dbReference>
<dbReference type="GO" id="GO:0046819">
    <property type="term" value="P:protein secretion by the type V secretion system"/>
    <property type="evidence" value="ECO:0007669"/>
    <property type="project" value="TreeGrafter"/>
</dbReference>
<comment type="caution">
    <text evidence="10">The sequence shown here is derived from an EMBL/GenBank/DDBJ whole genome shotgun (WGS) entry which is preliminary data.</text>
</comment>
<protein>
    <submittedName>
        <fullName evidence="10">Surface antigen D15</fullName>
    </submittedName>
</protein>
<evidence type="ECO:0000256" key="3">
    <source>
        <dbReference type="ARBA" id="ARBA00022448"/>
    </source>
</evidence>
<dbReference type="InterPro" id="IPR005565">
    <property type="entry name" value="Hemolysn_activator_HlyB_C"/>
</dbReference>
<sequence>MSLAWTIYTHADSPTLLDNKSPFLPTLKEKPSRLSQLGEIFVAKIHITGNTIFSRKDLAFIIKPYENRIVTAEELHEIKNKLTLFYISKGYVNSGCVLEDQRIEECKIVYRIIEGILDNITVDGNKRLKDQFVANRLRLATGDGKLPFNINNLQTRLKILKQEPAIDNINTYVKPGLKKGEANLKVVIQEAKPYQITMDCHNHNSPGIGSYRGDLKFQHLNVLGWADTFMFKYGGTEGLNSVKARYDIPINRKDTRLFASVDYAETKVVAKSYSPHDITGDTTTFMFGLNHFLYRTPSTEFTLGLTFETRESHTELRGERFSFSDGVVEGTSKVSVIRCSQQWLSRSLNQVIAIHSSINMGLDLLDATIHDDESTPDGQYITWLGQFQWIRRLSFLNSQFISRLDIRVSDDPMLAIEKFSIGGAMTVRGYRENLIVSDSGFIGSVEWRIPIGTYPIPGLSKQSNDGQLVIAPFMDYGKGSNHNKDTELDPDQLLSAGLGFRWQIASSVFAEIYWGAALEDVEIEADADIQDDGLHFFMSFMF</sequence>
<organism evidence="10 11">
    <name type="scientific">Candidatus Magnetoglobus multicellularis str. Araruama</name>
    <dbReference type="NCBI Taxonomy" id="890399"/>
    <lineage>
        <taxon>Bacteria</taxon>
        <taxon>Pseudomonadati</taxon>
        <taxon>Thermodesulfobacteriota</taxon>
        <taxon>Desulfobacteria</taxon>
        <taxon>Desulfobacterales</taxon>
        <taxon>Desulfobacteraceae</taxon>
        <taxon>Candidatus Magnetoglobus</taxon>
    </lineage>
</organism>
<dbReference type="EMBL" id="ATBP01000300">
    <property type="protein sequence ID" value="ETR71238.1"/>
    <property type="molecule type" value="Genomic_DNA"/>
</dbReference>
<dbReference type="Pfam" id="PF03865">
    <property type="entry name" value="ShlB"/>
    <property type="match status" value="1"/>
</dbReference>
<evidence type="ECO:0000256" key="7">
    <source>
        <dbReference type="ARBA" id="ARBA00023136"/>
    </source>
</evidence>
<dbReference type="PANTHER" id="PTHR34597:SF3">
    <property type="entry name" value="OUTER MEMBRANE TRANSPORTER CDIB"/>
    <property type="match status" value="1"/>
</dbReference>
<dbReference type="Gene3D" id="2.40.160.50">
    <property type="entry name" value="membrane protein fhac: a member of the omp85/tpsb transporter family"/>
    <property type="match status" value="1"/>
</dbReference>
<gene>
    <name evidence="10" type="ORF">OMM_08252</name>
</gene>
<dbReference type="GO" id="GO:0008320">
    <property type="term" value="F:protein transmembrane transporter activity"/>
    <property type="evidence" value="ECO:0007669"/>
    <property type="project" value="TreeGrafter"/>
</dbReference>
<comment type="subcellular location">
    <subcellularLocation>
        <location evidence="1">Cell outer membrane</location>
    </subcellularLocation>
</comment>
<keyword evidence="6" id="KW-0653">Protein transport</keyword>
<feature type="domain" description="POTRA" evidence="9">
    <location>
        <begin position="115"/>
        <end position="191"/>
    </location>
</feature>